<dbReference type="SUPFAM" id="SSF158573">
    <property type="entry name" value="GINS helical bundle-like"/>
    <property type="match status" value="1"/>
</dbReference>
<dbReference type="OMA" id="DSLNCMY"/>
<evidence type="ECO:0000313" key="11">
    <source>
        <dbReference type="Proteomes" id="UP000219338"/>
    </source>
</evidence>
<evidence type="ECO:0000259" key="8">
    <source>
        <dbReference type="Pfam" id="PF05916"/>
    </source>
</evidence>
<feature type="domain" description="GINS subunit" evidence="8">
    <location>
        <begin position="75"/>
        <end position="173"/>
    </location>
</feature>
<proteinExistence type="inferred from homology"/>
<dbReference type="Gene3D" id="3.40.5.50">
    <property type="match status" value="1"/>
</dbReference>
<dbReference type="InterPro" id="IPR036224">
    <property type="entry name" value="GINS_bundle-like_dom_sf"/>
</dbReference>
<dbReference type="InterPro" id="IPR007257">
    <property type="entry name" value="GINS_Psf2"/>
</dbReference>
<dbReference type="CDD" id="cd11712">
    <property type="entry name" value="GINS_A_psf2"/>
    <property type="match status" value="1"/>
</dbReference>
<dbReference type="GO" id="GO:0006260">
    <property type="term" value="P:DNA replication"/>
    <property type="evidence" value="ECO:0007669"/>
    <property type="project" value="UniProtKB-KW"/>
</dbReference>
<feature type="domain" description="DNA replication complex GINS protein PSF2 N-terminal" evidence="9">
    <location>
        <begin position="12"/>
        <end position="71"/>
    </location>
</feature>
<evidence type="ECO:0000256" key="6">
    <source>
        <dbReference type="ARBA" id="ARBA00023242"/>
    </source>
</evidence>
<accession>A0A284R076</accession>
<keyword evidence="6 7" id="KW-0539">Nucleus</keyword>
<comment type="subcellular location">
    <subcellularLocation>
        <location evidence="1 7">Nucleus</location>
    </subcellularLocation>
</comment>
<dbReference type="GO" id="GO:0000727">
    <property type="term" value="P:double-strand break repair via break-induced replication"/>
    <property type="evidence" value="ECO:0007669"/>
    <property type="project" value="TreeGrafter"/>
</dbReference>
<dbReference type="PANTHER" id="PTHR12772">
    <property type="entry name" value="DNA REPLICATION COMPLEX GINS PROTEIN PSF2"/>
    <property type="match status" value="1"/>
</dbReference>
<dbReference type="EMBL" id="FUEG01000003">
    <property type="protein sequence ID" value="SJL02138.1"/>
    <property type="molecule type" value="Genomic_DNA"/>
</dbReference>
<dbReference type="Proteomes" id="UP000219338">
    <property type="component" value="Unassembled WGS sequence"/>
</dbReference>
<organism evidence="10 11">
    <name type="scientific">Armillaria ostoyae</name>
    <name type="common">Armillaria root rot fungus</name>
    <dbReference type="NCBI Taxonomy" id="47428"/>
    <lineage>
        <taxon>Eukaryota</taxon>
        <taxon>Fungi</taxon>
        <taxon>Dikarya</taxon>
        <taxon>Basidiomycota</taxon>
        <taxon>Agaricomycotina</taxon>
        <taxon>Agaricomycetes</taxon>
        <taxon>Agaricomycetidae</taxon>
        <taxon>Agaricales</taxon>
        <taxon>Marasmiineae</taxon>
        <taxon>Physalacriaceae</taxon>
        <taxon>Armillaria</taxon>
    </lineage>
</organism>
<dbReference type="Pfam" id="PF25005">
    <property type="entry name" value="PSF2_N"/>
    <property type="match status" value="1"/>
</dbReference>
<evidence type="ECO:0000256" key="2">
    <source>
        <dbReference type="ARBA" id="ARBA00010565"/>
    </source>
</evidence>
<name>A0A284R076_ARMOS</name>
<dbReference type="Gene3D" id="1.20.58.1020">
    <property type="match status" value="1"/>
</dbReference>
<dbReference type="SUPFAM" id="SSF160059">
    <property type="entry name" value="PriA/YqbF domain"/>
    <property type="match status" value="1"/>
</dbReference>
<comment type="similarity">
    <text evidence="2 7">Belongs to the GINS2/PSF2 family.</text>
</comment>
<keyword evidence="5" id="KW-0159">Chromosome partition</keyword>
<dbReference type="OrthoDB" id="1938138at2759"/>
<dbReference type="PIRSF" id="PIRSF028998">
    <property type="entry name" value="GINS_Psf2_subgr"/>
    <property type="match status" value="1"/>
</dbReference>
<dbReference type="GO" id="GO:0000811">
    <property type="term" value="C:GINS complex"/>
    <property type="evidence" value="ECO:0007669"/>
    <property type="project" value="TreeGrafter"/>
</dbReference>
<dbReference type="AlphaFoldDB" id="A0A284R076"/>
<evidence type="ECO:0000259" key="9">
    <source>
        <dbReference type="Pfam" id="PF25005"/>
    </source>
</evidence>
<dbReference type="InterPro" id="IPR056784">
    <property type="entry name" value="PSF2_N"/>
</dbReference>
<evidence type="ECO:0000313" key="10">
    <source>
        <dbReference type="EMBL" id="SJL02138.1"/>
    </source>
</evidence>
<dbReference type="InterPro" id="IPR021151">
    <property type="entry name" value="GINS_A"/>
</dbReference>
<dbReference type="Pfam" id="PF05916">
    <property type="entry name" value="Sld5"/>
    <property type="match status" value="1"/>
</dbReference>
<dbReference type="CDD" id="cd21694">
    <property type="entry name" value="GINS_B_Psf2"/>
    <property type="match status" value="1"/>
</dbReference>
<comment type="subunit">
    <text evidence="7">Component of the GINS complex.</text>
</comment>
<gene>
    <name evidence="10" type="ORF">ARMOST_05462</name>
</gene>
<evidence type="ECO:0000256" key="4">
    <source>
        <dbReference type="ARBA" id="ARBA00022705"/>
    </source>
</evidence>
<evidence type="ECO:0000256" key="1">
    <source>
        <dbReference type="ARBA" id="ARBA00004123"/>
    </source>
</evidence>
<evidence type="ECO:0000256" key="5">
    <source>
        <dbReference type="ARBA" id="ARBA00022829"/>
    </source>
</evidence>
<dbReference type="PANTHER" id="PTHR12772:SF0">
    <property type="entry name" value="DNA REPLICATION COMPLEX GINS PROTEIN PSF2"/>
    <property type="match status" value="1"/>
</dbReference>
<dbReference type="FunFam" id="1.20.58.1020:FF:000001">
    <property type="entry name" value="DNA replication complex GINS protein PSF2"/>
    <property type="match status" value="1"/>
</dbReference>
<protein>
    <recommendedName>
        <fullName evidence="3 7">DNA replication complex GINS protein PSF2</fullName>
    </recommendedName>
</protein>
<dbReference type="STRING" id="47428.A0A284R076"/>
<dbReference type="GO" id="GO:0007059">
    <property type="term" value="P:chromosome segregation"/>
    <property type="evidence" value="ECO:0007669"/>
    <property type="project" value="UniProtKB-KW"/>
</dbReference>
<sequence>MSLPQSLRTSVTPPELELIACQQLIEIIPLISMEKTAFISGAYGPLRPPHKAQIPLWMALNLKSKKKCHIVAPDWLSVEYLQDRLTEETTKKEFSSLPFRFAEIAKVLLDVASDDLQNPDRLRSLLKDIREARQAKSREGLRQLDHSDLLLTRLCSMEINEIRPFFIKSMGVLTQLTRQSTSES</sequence>
<evidence type="ECO:0000256" key="7">
    <source>
        <dbReference type="PIRNR" id="PIRNR028998"/>
    </source>
</evidence>
<keyword evidence="4 7" id="KW-0235">DNA replication</keyword>
<reference evidence="11" key="1">
    <citation type="journal article" date="2017" name="Nat. Ecol. Evol.">
        <title>Genome expansion and lineage-specific genetic innovations in the forest pathogenic fungi Armillaria.</title>
        <authorList>
            <person name="Sipos G."/>
            <person name="Prasanna A.N."/>
            <person name="Walter M.C."/>
            <person name="O'Connor E."/>
            <person name="Balint B."/>
            <person name="Krizsan K."/>
            <person name="Kiss B."/>
            <person name="Hess J."/>
            <person name="Varga T."/>
            <person name="Slot J."/>
            <person name="Riley R."/>
            <person name="Boka B."/>
            <person name="Rigling D."/>
            <person name="Barry K."/>
            <person name="Lee J."/>
            <person name="Mihaltcheva S."/>
            <person name="LaButti K."/>
            <person name="Lipzen A."/>
            <person name="Waldron R."/>
            <person name="Moloney N.M."/>
            <person name="Sperisen C."/>
            <person name="Kredics L."/>
            <person name="Vagvoelgyi C."/>
            <person name="Patrignani A."/>
            <person name="Fitzpatrick D."/>
            <person name="Nagy I."/>
            <person name="Doyle S."/>
            <person name="Anderson J.B."/>
            <person name="Grigoriev I.V."/>
            <person name="Gueldener U."/>
            <person name="Muensterkoetter M."/>
            <person name="Nagy L.G."/>
        </authorList>
    </citation>
    <scope>NUCLEOTIDE SEQUENCE [LARGE SCALE GENOMIC DNA]</scope>
    <source>
        <strain evidence="11">C18/9</strain>
    </source>
</reference>
<keyword evidence="11" id="KW-1185">Reference proteome</keyword>
<evidence type="ECO:0000256" key="3">
    <source>
        <dbReference type="ARBA" id="ARBA00015139"/>
    </source>
</evidence>
<dbReference type="FunFam" id="3.40.5.50:FF:000001">
    <property type="entry name" value="DNA replication complex GINS protein PSF2"/>
    <property type="match status" value="1"/>
</dbReference>